<gene>
    <name evidence="6" type="ORF">SY83_02390</name>
</gene>
<feature type="transmembrane region" description="Helical" evidence="5">
    <location>
        <begin position="96"/>
        <end position="114"/>
    </location>
</feature>
<keyword evidence="7" id="KW-1185">Reference proteome</keyword>
<keyword evidence="4 5" id="KW-0472">Membrane</keyword>
<evidence type="ECO:0008006" key="8">
    <source>
        <dbReference type="Google" id="ProtNLM"/>
    </source>
</evidence>
<dbReference type="RefSeq" id="WP_068603920.1">
    <property type="nucleotide sequence ID" value="NZ_CP011388.1"/>
</dbReference>
<evidence type="ECO:0000313" key="6">
    <source>
        <dbReference type="EMBL" id="ANE45364.1"/>
    </source>
</evidence>
<dbReference type="Proteomes" id="UP000076927">
    <property type="component" value="Chromosome"/>
</dbReference>
<evidence type="ECO:0000256" key="1">
    <source>
        <dbReference type="ARBA" id="ARBA00004141"/>
    </source>
</evidence>
<keyword evidence="3 5" id="KW-1133">Transmembrane helix</keyword>
<comment type="subcellular location">
    <subcellularLocation>
        <location evidence="1">Membrane</location>
        <topology evidence="1">Multi-pass membrane protein</topology>
    </subcellularLocation>
</comment>
<dbReference type="AlphaFoldDB" id="A0A172TEN1"/>
<feature type="transmembrane region" description="Helical" evidence="5">
    <location>
        <begin position="37"/>
        <end position="60"/>
    </location>
</feature>
<evidence type="ECO:0000256" key="3">
    <source>
        <dbReference type="ARBA" id="ARBA00022989"/>
    </source>
</evidence>
<name>A0A172TEN1_9BACL</name>
<protein>
    <recommendedName>
        <fullName evidence="8">DoxX family protein</fullName>
    </recommendedName>
</protein>
<feature type="transmembrane region" description="Helical" evidence="5">
    <location>
        <begin position="6"/>
        <end position="25"/>
    </location>
</feature>
<dbReference type="EMBL" id="CP011388">
    <property type="protein sequence ID" value="ANE45364.1"/>
    <property type="molecule type" value="Genomic_DNA"/>
</dbReference>
<dbReference type="PATRIC" id="fig|1178515.4.peg.463"/>
<evidence type="ECO:0000256" key="2">
    <source>
        <dbReference type="ARBA" id="ARBA00022692"/>
    </source>
</evidence>
<dbReference type="Pfam" id="PF13564">
    <property type="entry name" value="DoxX_2"/>
    <property type="match status" value="1"/>
</dbReference>
<dbReference type="OrthoDB" id="2454358at2"/>
<reference evidence="6 7" key="1">
    <citation type="submission" date="2015-01" db="EMBL/GenBank/DDBJ databases">
        <title>Paenibacillus swuensis/DY6/whole genome sequencing.</title>
        <authorList>
            <person name="Kim M.K."/>
            <person name="Srinivasan S."/>
            <person name="Lee J.-J."/>
        </authorList>
    </citation>
    <scope>NUCLEOTIDE SEQUENCE [LARGE SCALE GENOMIC DNA]</scope>
    <source>
        <strain evidence="6 7">DY6</strain>
    </source>
</reference>
<evidence type="ECO:0000313" key="7">
    <source>
        <dbReference type="Proteomes" id="UP000076927"/>
    </source>
</evidence>
<organism evidence="6 7">
    <name type="scientific">Paenibacillus swuensis</name>
    <dbReference type="NCBI Taxonomy" id="1178515"/>
    <lineage>
        <taxon>Bacteria</taxon>
        <taxon>Bacillati</taxon>
        <taxon>Bacillota</taxon>
        <taxon>Bacilli</taxon>
        <taxon>Bacillales</taxon>
        <taxon>Paenibacillaceae</taxon>
        <taxon>Paenibacillus</taxon>
    </lineage>
</organism>
<evidence type="ECO:0000256" key="4">
    <source>
        <dbReference type="ARBA" id="ARBA00023136"/>
    </source>
</evidence>
<dbReference type="InterPro" id="IPR032808">
    <property type="entry name" value="DoxX"/>
</dbReference>
<dbReference type="STRING" id="1178515.SY83_02390"/>
<feature type="transmembrane region" description="Helical" evidence="5">
    <location>
        <begin position="66"/>
        <end position="84"/>
    </location>
</feature>
<dbReference type="GO" id="GO:0016020">
    <property type="term" value="C:membrane"/>
    <property type="evidence" value="ECO:0007669"/>
    <property type="project" value="UniProtKB-SubCell"/>
</dbReference>
<dbReference type="KEGG" id="pswu:SY83_02390"/>
<sequence>MHMLSIVLQVILAVVFLVTGGGKIARVKSQVEGFSHLGLPMWFLTVTGLVQVVGALGMIAGLWYPAWAVFAGLWVGGTMLGALVSHIRSKDSFRKALPAVVLGVMAFVVAGVNGL</sequence>
<proteinExistence type="predicted"/>
<keyword evidence="2 5" id="KW-0812">Transmembrane</keyword>
<evidence type="ECO:0000256" key="5">
    <source>
        <dbReference type="SAM" id="Phobius"/>
    </source>
</evidence>
<accession>A0A172TEN1</accession>